<evidence type="ECO:0000313" key="5">
    <source>
        <dbReference type="Proteomes" id="UP001062263"/>
    </source>
</evidence>
<organism evidence="4 5">
    <name type="scientific">Akkermansia biwaensis</name>
    <dbReference type="NCBI Taxonomy" id="2946555"/>
    <lineage>
        <taxon>Bacteria</taxon>
        <taxon>Pseudomonadati</taxon>
        <taxon>Verrucomicrobiota</taxon>
        <taxon>Verrucomicrobiia</taxon>
        <taxon>Verrucomicrobiales</taxon>
        <taxon>Akkermansiaceae</taxon>
        <taxon>Akkermansia</taxon>
    </lineage>
</organism>
<gene>
    <name evidence="4" type="ORF">Abiwalacus_24900</name>
</gene>
<dbReference type="EMBL" id="AP025943">
    <property type="protein sequence ID" value="BDL44916.1"/>
    <property type="molecule type" value="Genomic_DNA"/>
</dbReference>
<sequence length="132" mass="14274">MFSRLLPPLALLAAAACSCISCSSTSGDMTIRSIPSGASLRVNGEYVGQAPATLSLNRHKPIHVAADKPGYYSAEKTFHPEMTTGGAILWGLNNEKSKNFKTDTLTIRLKKRNSEAPPLEKLPPAWEQGHKL</sequence>
<feature type="region of interest" description="Disordered" evidence="1">
    <location>
        <begin position="111"/>
        <end position="132"/>
    </location>
</feature>
<evidence type="ECO:0000313" key="4">
    <source>
        <dbReference type="EMBL" id="BDL44916.1"/>
    </source>
</evidence>
<protein>
    <recommendedName>
        <fullName evidence="3">PEGA domain-containing protein</fullName>
    </recommendedName>
</protein>
<evidence type="ECO:0000256" key="2">
    <source>
        <dbReference type="SAM" id="SignalP"/>
    </source>
</evidence>
<dbReference type="InterPro" id="IPR013229">
    <property type="entry name" value="PEGA"/>
</dbReference>
<dbReference type="RefSeq" id="WP_215435071.1">
    <property type="nucleotide sequence ID" value="NZ_AP025943.1"/>
</dbReference>
<dbReference type="Proteomes" id="UP001062263">
    <property type="component" value="Chromosome"/>
</dbReference>
<evidence type="ECO:0000256" key="1">
    <source>
        <dbReference type="SAM" id="MobiDB-lite"/>
    </source>
</evidence>
<dbReference type="Pfam" id="PF08308">
    <property type="entry name" value="PEGA"/>
    <property type="match status" value="1"/>
</dbReference>
<proteinExistence type="predicted"/>
<evidence type="ECO:0000259" key="3">
    <source>
        <dbReference type="Pfam" id="PF08308"/>
    </source>
</evidence>
<accession>A0ABN6QJS2</accession>
<keyword evidence="2" id="KW-0732">Signal</keyword>
<feature type="domain" description="PEGA" evidence="3">
    <location>
        <begin position="27"/>
        <end position="78"/>
    </location>
</feature>
<feature type="chain" id="PRO_5045901280" description="PEGA domain-containing protein" evidence="2">
    <location>
        <begin position="27"/>
        <end position="132"/>
    </location>
</feature>
<dbReference type="PROSITE" id="PS51257">
    <property type="entry name" value="PROKAR_LIPOPROTEIN"/>
    <property type="match status" value="1"/>
</dbReference>
<feature type="signal peptide" evidence="2">
    <location>
        <begin position="1"/>
        <end position="26"/>
    </location>
</feature>
<reference evidence="4" key="1">
    <citation type="submission" date="2022-06" db="EMBL/GenBank/DDBJ databases">
        <title>Akkermansia biwalacus sp. nov., an anaerobic mucin-degrading bacterium isolated from human intestine.</title>
        <authorList>
            <person name="Kobayashi Y."/>
            <person name="Inoue S."/>
            <person name="Kawahara T."/>
            <person name="Kohda N."/>
        </authorList>
    </citation>
    <scope>NUCLEOTIDE SEQUENCE</scope>
    <source>
        <strain evidence="4">WON2089</strain>
    </source>
</reference>
<keyword evidence="5" id="KW-1185">Reference proteome</keyword>
<name>A0ABN6QJS2_9BACT</name>